<protein>
    <recommendedName>
        <fullName evidence="3">DUF2634 domain-containing protein</fullName>
    </recommendedName>
</protein>
<evidence type="ECO:0000313" key="2">
    <source>
        <dbReference type="Proteomes" id="UP000193834"/>
    </source>
</evidence>
<evidence type="ECO:0008006" key="3">
    <source>
        <dbReference type="Google" id="ProtNLM"/>
    </source>
</evidence>
<name>A0A1X7LYJ8_9BACL</name>
<dbReference type="InterPro" id="IPR020288">
    <property type="entry name" value="Sheath_initiator"/>
</dbReference>
<reference evidence="1 2" key="1">
    <citation type="submission" date="2017-04" db="EMBL/GenBank/DDBJ databases">
        <authorList>
            <person name="Afonso C.L."/>
            <person name="Miller P.J."/>
            <person name="Scott M.A."/>
            <person name="Spackman E."/>
            <person name="Goraichik I."/>
            <person name="Dimitrov K.M."/>
            <person name="Suarez D.L."/>
            <person name="Swayne D.E."/>
        </authorList>
    </citation>
    <scope>NUCLEOTIDE SEQUENCE [LARGE SCALE GENOMIC DNA]</scope>
    <source>
        <strain evidence="1 2">11</strain>
    </source>
</reference>
<organism evidence="1 2">
    <name type="scientific">Paenibacillus aquistagni</name>
    <dbReference type="NCBI Taxonomy" id="1852522"/>
    <lineage>
        <taxon>Bacteria</taxon>
        <taxon>Bacillati</taxon>
        <taxon>Bacillota</taxon>
        <taxon>Bacilli</taxon>
        <taxon>Bacillales</taxon>
        <taxon>Paenibacillaceae</taxon>
        <taxon>Paenibacillus</taxon>
    </lineage>
</organism>
<dbReference type="Pfam" id="PF10934">
    <property type="entry name" value="Sheath_initiator"/>
    <property type="match status" value="1"/>
</dbReference>
<dbReference type="AlphaFoldDB" id="A0A1X7LYJ8"/>
<dbReference type="RefSeq" id="WP_176229007.1">
    <property type="nucleotide sequence ID" value="NZ_FXAZ01000009.1"/>
</dbReference>
<accession>A0A1X7LYJ8</accession>
<dbReference type="EMBL" id="FXAZ01000009">
    <property type="protein sequence ID" value="SMG58189.1"/>
    <property type="molecule type" value="Genomic_DNA"/>
</dbReference>
<sequence length="132" mass="15304">MNLRWGRCSFFDFNERKHVLVDGKPILATYEEAIKQWLTMLLITEPDKYRVYRGTSFGIELAHFIGRRDLPIGVILSETKRQIEEKALLHPEILEVDEFEIRRSNGVAEISFTVTTKRGGIIPFESEVKYSG</sequence>
<evidence type="ECO:0000313" key="1">
    <source>
        <dbReference type="EMBL" id="SMG58189.1"/>
    </source>
</evidence>
<dbReference type="STRING" id="1852522.SAMN06295960_4638"/>
<dbReference type="Proteomes" id="UP000193834">
    <property type="component" value="Unassembled WGS sequence"/>
</dbReference>
<keyword evidence="2" id="KW-1185">Reference proteome</keyword>
<gene>
    <name evidence="1" type="ORF">SAMN06295960_4638</name>
</gene>
<proteinExistence type="predicted"/>